<dbReference type="InterPro" id="IPR036065">
    <property type="entry name" value="BolA-like_sf"/>
</dbReference>
<organism evidence="3 4">
    <name type="scientific">Roseateles terrae</name>
    <dbReference type="NCBI Taxonomy" id="431060"/>
    <lineage>
        <taxon>Bacteria</taxon>
        <taxon>Pseudomonadati</taxon>
        <taxon>Pseudomonadota</taxon>
        <taxon>Betaproteobacteria</taxon>
        <taxon>Burkholderiales</taxon>
        <taxon>Sphaerotilaceae</taxon>
        <taxon>Roseateles</taxon>
    </lineage>
</organism>
<evidence type="ECO:0000256" key="2">
    <source>
        <dbReference type="SAM" id="MobiDB-lite"/>
    </source>
</evidence>
<accession>A0ABR6GWJ6</accession>
<comment type="similarity">
    <text evidence="1">Belongs to the BolA/IbaG family.</text>
</comment>
<evidence type="ECO:0000313" key="3">
    <source>
        <dbReference type="EMBL" id="MBB3196473.1"/>
    </source>
</evidence>
<proteinExistence type="inferred from homology"/>
<dbReference type="Gene3D" id="3.30.300.90">
    <property type="entry name" value="BolA-like"/>
    <property type="match status" value="1"/>
</dbReference>
<gene>
    <name evidence="3" type="ORF">FHS28_003885</name>
</gene>
<sequence>MSGTQHPQGPGTPMDTGFASAAPAAAGGLAAEIEARVQAALAPDSMQLRDDSALHAGHAGAREGGHYYLEIVSPRFAGLPRVARHRLVYDALADLMKKGIHALAIDARAPDEQQNKVHEQRR</sequence>
<evidence type="ECO:0000313" key="4">
    <source>
        <dbReference type="Proteomes" id="UP000574369"/>
    </source>
</evidence>
<keyword evidence="4" id="KW-1185">Reference proteome</keyword>
<dbReference type="SUPFAM" id="SSF82657">
    <property type="entry name" value="BolA-like"/>
    <property type="match status" value="1"/>
</dbReference>
<reference evidence="3 4" key="1">
    <citation type="submission" date="2020-08" db="EMBL/GenBank/DDBJ databases">
        <title>Genomic Encyclopedia of Type Strains, Phase III (KMG-III): the genomes of soil and plant-associated and newly described type strains.</title>
        <authorList>
            <person name="Whitman W."/>
        </authorList>
    </citation>
    <scope>NUCLEOTIDE SEQUENCE [LARGE SCALE GENOMIC DNA]</scope>
    <source>
        <strain evidence="3 4">CECT 7247</strain>
    </source>
</reference>
<dbReference type="EMBL" id="JACHXO010000007">
    <property type="protein sequence ID" value="MBB3196473.1"/>
    <property type="molecule type" value="Genomic_DNA"/>
</dbReference>
<dbReference type="InterPro" id="IPR002634">
    <property type="entry name" value="BolA"/>
</dbReference>
<dbReference type="PANTHER" id="PTHR46230:SF7">
    <property type="entry name" value="BOLA-LIKE PROTEIN 1"/>
    <property type="match status" value="1"/>
</dbReference>
<dbReference type="Proteomes" id="UP000574369">
    <property type="component" value="Unassembled WGS sequence"/>
</dbReference>
<dbReference type="PANTHER" id="PTHR46230">
    <property type="match status" value="1"/>
</dbReference>
<name>A0ABR6GWJ6_9BURK</name>
<protein>
    <submittedName>
        <fullName evidence="3">BolA protein</fullName>
    </submittedName>
</protein>
<dbReference type="Pfam" id="PF01722">
    <property type="entry name" value="BolA"/>
    <property type="match status" value="1"/>
</dbReference>
<evidence type="ECO:0000256" key="1">
    <source>
        <dbReference type="RuleBase" id="RU003860"/>
    </source>
</evidence>
<comment type="caution">
    <text evidence="3">The sequence shown here is derived from an EMBL/GenBank/DDBJ whole genome shotgun (WGS) entry which is preliminary data.</text>
</comment>
<feature type="region of interest" description="Disordered" evidence="2">
    <location>
        <begin position="1"/>
        <end position="20"/>
    </location>
</feature>